<proteinExistence type="predicted"/>
<name>A0A9W9PXD7_9EURO</name>
<dbReference type="AlphaFoldDB" id="A0A9W9PXD7"/>
<keyword evidence="4" id="KW-1185">Reference proteome</keyword>
<organism evidence="3 4">
    <name type="scientific">Penicillium atrosanguineum</name>
    <dbReference type="NCBI Taxonomy" id="1132637"/>
    <lineage>
        <taxon>Eukaryota</taxon>
        <taxon>Fungi</taxon>
        <taxon>Dikarya</taxon>
        <taxon>Ascomycota</taxon>
        <taxon>Pezizomycotina</taxon>
        <taxon>Eurotiomycetes</taxon>
        <taxon>Eurotiomycetidae</taxon>
        <taxon>Eurotiales</taxon>
        <taxon>Aspergillaceae</taxon>
        <taxon>Penicillium</taxon>
    </lineage>
</organism>
<evidence type="ECO:0000313" key="3">
    <source>
        <dbReference type="EMBL" id="KAJ5311533.1"/>
    </source>
</evidence>
<protein>
    <submittedName>
        <fullName evidence="3">Uncharacterized protein</fullName>
    </submittedName>
</protein>
<feature type="transmembrane region" description="Helical" evidence="2">
    <location>
        <begin position="87"/>
        <end position="111"/>
    </location>
</feature>
<evidence type="ECO:0000256" key="1">
    <source>
        <dbReference type="SAM" id="MobiDB-lite"/>
    </source>
</evidence>
<keyword evidence="2" id="KW-1133">Transmembrane helix</keyword>
<reference evidence="3" key="2">
    <citation type="journal article" date="2023" name="IMA Fungus">
        <title>Comparative genomic study of the Penicillium genus elucidates a diverse pangenome and 15 lateral gene transfer events.</title>
        <authorList>
            <person name="Petersen C."/>
            <person name="Sorensen T."/>
            <person name="Nielsen M.R."/>
            <person name="Sondergaard T.E."/>
            <person name="Sorensen J.L."/>
            <person name="Fitzpatrick D.A."/>
            <person name="Frisvad J.C."/>
            <person name="Nielsen K.L."/>
        </authorList>
    </citation>
    <scope>NUCLEOTIDE SEQUENCE</scope>
    <source>
        <strain evidence="3">IBT 21472</strain>
    </source>
</reference>
<feature type="region of interest" description="Disordered" evidence="1">
    <location>
        <begin position="30"/>
        <end position="69"/>
    </location>
</feature>
<sequence>MRHILLHPQLRAAIPRSAQRSLRNQLWTRFKSQAPRPSQRHEPGTPQSKDLAASARPAPPSTPAKTTVRKGPPERIMVYYGGTGRAVFLGMLRLTTIFLFGGACVIAAPACYADEEKKWLTPLGKILITTFVISDLLAVVLGGAVPMVVVAYIAAPYVNFIHLALPAFARKSRENAIHYAKDLPPTATLYLTTMRFNTIPRQTAVRLGDLLAEKDSTRPVTFRNLRPTPRPWWAGKTPTQYLTEGKSRPGKQSTAFYPQLWPAIFQKIQRNSPSKSYS</sequence>
<keyword evidence="2" id="KW-0472">Membrane</keyword>
<evidence type="ECO:0000256" key="2">
    <source>
        <dbReference type="SAM" id="Phobius"/>
    </source>
</evidence>
<comment type="caution">
    <text evidence="3">The sequence shown here is derived from an EMBL/GenBank/DDBJ whole genome shotgun (WGS) entry which is preliminary data.</text>
</comment>
<dbReference type="Proteomes" id="UP001147746">
    <property type="component" value="Unassembled WGS sequence"/>
</dbReference>
<accession>A0A9W9PXD7</accession>
<keyword evidence="2" id="KW-0812">Transmembrane</keyword>
<evidence type="ECO:0000313" key="4">
    <source>
        <dbReference type="Proteomes" id="UP001147746"/>
    </source>
</evidence>
<reference evidence="3" key="1">
    <citation type="submission" date="2022-12" db="EMBL/GenBank/DDBJ databases">
        <authorList>
            <person name="Petersen C."/>
        </authorList>
    </citation>
    <scope>NUCLEOTIDE SEQUENCE</scope>
    <source>
        <strain evidence="3">IBT 21472</strain>
    </source>
</reference>
<dbReference type="EMBL" id="JAPZBO010000007">
    <property type="protein sequence ID" value="KAJ5311533.1"/>
    <property type="molecule type" value="Genomic_DNA"/>
</dbReference>
<gene>
    <name evidence="3" type="ORF">N7476_007393</name>
</gene>